<sequence length="135" mass="14518">MLFSPLRVVLCGALGGGLIYGGVRAAGGGQISPQQAITSHFQDHSSHSADCTSTACDHYVSCGSLVSSLDCGHKCVNLDWYKLGMTEDEKSKHSTRTDKKYHDSLQACPSSPTDNDFYKHTDGSYFKCPNPKPAS</sequence>
<proteinExistence type="predicted"/>
<evidence type="ECO:0000313" key="2">
    <source>
        <dbReference type="EMBL" id="AFO52139.1"/>
    </source>
</evidence>
<dbReference type="STRING" id="1212765.MHLP_02795"/>
<feature type="compositionally biased region" description="Basic and acidic residues" evidence="1">
    <location>
        <begin position="88"/>
        <end position="103"/>
    </location>
</feature>
<reference evidence="3" key="2">
    <citation type="submission" date="2012-07" db="EMBL/GenBank/DDBJ databases">
        <title>Complete genome sequence of 'Candidatus Mycoplasma haemolamae'.</title>
        <authorList>
            <person name="Guimaraes A.M.S."/>
            <person name="Toth B."/>
            <person name="Santos A.P."/>
            <person name="Nascimento N.C."/>
            <person name="Sojka J.E."/>
            <person name="Messick J.B."/>
        </authorList>
    </citation>
    <scope>NUCLEOTIDE SEQUENCE [LARGE SCALE GENOMIC DNA]</scope>
    <source>
        <strain evidence="3">Purdue</strain>
    </source>
</reference>
<dbReference type="HOGENOM" id="CLU_154531_0_0_14"/>
<dbReference type="KEGG" id="mhl:MHLP_02795"/>
<evidence type="ECO:0000256" key="1">
    <source>
        <dbReference type="SAM" id="MobiDB-lite"/>
    </source>
</evidence>
<accession>I7CJU2</accession>
<organism evidence="2 3">
    <name type="scientific">Mycoplasma haematolamae (strain Purdue)</name>
    <dbReference type="NCBI Taxonomy" id="1212765"/>
    <lineage>
        <taxon>Bacteria</taxon>
        <taxon>Bacillati</taxon>
        <taxon>Mycoplasmatota</taxon>
        <taxon>Mollicutes</taxon>
        <taxon>Mycoplasmataceae</taxon>
        <taxon>Mycoplasma</taxon>
    </lineage>
</organism>
<dbReference type="Proteomes" id="UP000006502">
    <property type="component" value="Chromosome"/>
</dbReference>
<gene>
    <name evidence="2" type="ordered locus">MHLP_02795</name>
</gene>
<dbReference type="AlphaFoldDB" id="I7CJU2"/>
<evidence type="ECO:0000313" key="3">
    <source>
        <dbReference type="Proteomes" id="UP000006502"/>
    </source>
</evidence>
<dbReference type="EMBL" id="CP003731">
    <property type="protein sequence ID" value="AFO52139.1"/>
    <property type="molecule type" value="Genomic_DNA"/>
</dbReference>
<protein>
    <submittedName>
        <fullName evidence="2">Uncharacterized protein</fullName>
    </submittedName>
</protein>
<keyword evidence="3" id="KW-1185">Reference proteome</keyword>
<reference evidence="2 3" key="1">
    <citation type="journal article" date="2012" name="J. Bacteriol.">
        <title>Genome Sequence of "Candidatus Mycoplasma haemolamae" Strain Purdue, a Red Blood Cell Pathogen of Alpacas (Vicugna pacos) and Llamas (Lama glama).</title>
        <authorList>
            <person name="Guimaraes A.M."/>
            <person name="Toth B."/>
            <person name="Santos A.P."/>
            <person name="do Nascimento N.C."/>
            <person name="Kritchevsky J.E."/>
            <person name="Messick J.B."/>
        </authorList>
    </citation>
    <scope>NUCLEOTIDE SEQUENCE [LARGE SCALE GENOMIC DNA]</scope>
    <source>
        <strain evidence="2 3">Purdue</strain>
    </source>
</reference>
<name>I7CJU2_MYCHA</name>
<feature type="region of interest" description="Disordered" evidence="1">
    <location>
        <begin position="88"/>
        <end position="113"/>
    </location>
</feature>
<dbReference type="PATRIC" id="fig|1212765.3.peg.631"/>